<dbReference type="InterPro" id="IPR050216">
    <property type="entry name" value="LRR_domain-containing"/>
</dbReference>
<gene>
    <name evidence="4" type="ORF">ACHAWO_003921</name>
</gene>
<feature type="region of interest" description="Disordered" evidence="3">
    <location>
        <begin position="1"/>
        <end position="22"/>
    </location>
</feature>
<sequence length="311" mass="34611">MFAKLRERMGNVTSSQPKNKTGKKVVAQKIEIAQKTNEHGLDEIPEQVFQCTSLKTLDLSKNKLTKLGKISQLKELKSFNCDENALTSSELAPLSNLNKLQSLSLGKNRLENPTNHQFPSLPSTMKQLKLQGNSLSSIPKQVCSPNMKLLEKLDLSFNNLAEVPAEICNLVALTELNLDNNMIVSLREEVGQLTKLKTLSLKNNYIQASNPQAIPASVFQNTLLIDLNLHGNKLSSTELNAFDGFDAFLERRKKVKSKNLFGGALVDMSIDLDLHGNKKLSSTELNAFDGFDAFVERRKKVKSKNLLEELS</sequence>
<organism evidence="4 5">
    <name type="scientific">Cyclotella atomus</name>
    <dbReference type="NCBI Taxonomy" id="382360"/>
    <lineage>
        <taxon>Eukaryota</taxon>
        <taxon>Sar</taxon>
        <taxon>Stramenopiles</taxon>
        <taxon>Ochrophyta</taxon>
        <taxon>Bacillariophyta</taxon>
        <taxon>Coscinodiscophyceae</taxon>
        <taxon>Thalassiosirophycidae</taxon>
        <taxon>Stephanodiscales</taxon>
        <taxon>Stephanodiscaceae</taxon>
        <taxon>Cyclotella</taxon>
    </lineage>
</organism>
<accession>A0ABD3NSV9</accession>
<reference evidence="4 5" key="1">
    <citation type="submission" date="2024-10" db="EMBL/GenBank/DDBJ databases">
        <title>Updated reference genomes for cyclostephanoid diatoms.</title>
        <authorList>
            <person name="Roberts W.R."/>
            <person name="Alverson A.J."/>
        </authorList>
    </citation>
    <scope>NUCLEOTIDE SEQUENCE [LARGE SCALE GENOMIC DNA]</scope>
    <source>
        <strain evidence="4 5">AJA010-31</strain>
    </source>
</reference>
<dbReference type="PANTHER" id="PTHR48051">
    <property type="match status" value="1"/>
</dbReference>
<keyword evidence="2" id="KW-0677">Repeat</keyword>
<dbReference type="SMART" id="SM00369">
    <property type="entry name" value="LRR_TYP"/>
    <property type="match status" value="7"/>
</dbReference>
<name>A0ABD3NSV9_9STRA</name>
<dbReference type="Pfam" id="PF00560">
    <property type="entry name" value="LRR_1"/>
    <property type="match status" value="1"/>
</dbReference>
<dbReference type="EMBL" id="JALLPJ020000982">
    <property type="protein sequence ID" value="KAL3778514.1"/>
    <property type="molecule type" value="Genomic_DNA"/>
</dbReference>
<dbReference type="Pfam" id="PF13855">
    <property type="entry name" value="LRR_8"/>
    <property type="match status" value="1"/>
</dbReference>
<evidence type="ECO:0000313" key="5">
    <source>
        <dbReference type="Proteomes" id="UP001530400"/>
    </source>
</evidence>
<dbReference type="Proteomes" id="UP001530400">
    <property type="component" value="Unassembled WGS sequence"/>
</dbReference>
<proteinExistence type="predicted"/>
<keyword evidence="1" id="KW-0433">Leucine-rich repeat</keyword>
<evidence type="ECO:0000256" key="2">
    <source>
        <dbReference type="ARBA" id="ARBA00022737"/>
    </source>
</evidence>
<dbReference type="PANTHER" id="PTHR48051:SF46">
    <property type="entry name" value="LEUCINE RICH REPEAT-CONTAINING DOMAIN PROTEIN"/>
    <property type="match status" value="1"/>
</dbReference>
<evidence type="ECO:0000256" key="1">
    <source>
        <dbReference type="ARBA" id="ARBA00022614"/>
    </source>
</evidence>
<evidence type="ECO:0000313" key="4">
    <source>
        <dbReference type="EMBL" id="KAL3778514.1"/>
    </source>
</evidence>
<keyword evidence="5" id="KW-1185">Reference proteome</keyword>
<dbReference type="SUPFAM" id="SSF52058">
    <property type="entry name" value="L domain-like"/>
    <property type="match status" value="1"/>
</dbReference>
<protein>
    <submittedName>
        <fullName evidence="4">Uncharacterized protein</fullName>
    </submittedName>
</protein>
<dbReference type="PRINTS" id="PR00019">
    <property type="entry name" value="LEURICHRPT"/>
</dbReference>
<evidence type="ECO:0000256" key="3">
    <source>
        <dbReference type="SAM" id="MobiDB-lite"/>
    </source>
</evidence>
<dbReference type="Gene3D" id="3.80.10.10">
    <property type="entry name" value="Ribonuclease Inhibitor"/>
    <property type="match status" value="2"/>
</dbReference>
<dbReference type="AlphaFoldDB" id="A0ABD3NSV9"/>
<dbReference type="InterPro" id="IPR001611">
    <property type="entry name" value="Leu-rich_rpt"/>
</dbReference>
<dbReference type="InterPro" id="IPR032675">
    <property type="entry name" value="LRR_dom_sf"/>
</dbReference>
<dbReference type="PROSITE" id="PS51450">
    <property type="entry name" value="LRR"/>
    <property type="match status" value="1"/>
</dbReference>
<comment type="caution">
    <text evidence="4">The sequence shown here is derived from an EMBL/GenBank/DDBJ whole genome shotgun (WGS) entry which is preliminary data.</text>
</comment>
<dbReference type="InterPro" id="IPR003591">
    <property type="entry name" value="Leu-rich_rpt_typical-subtyp"/>
</dbReference>